<evidence type="ECO:0000313" key="2">
    <source>
        <dbReference type="EnsemblPlants" id="AET6Gv20563600.18"/>
    </source>
</evidence>
<sequence>MHVIVVLLLVIIFVLPMDFSEHVNKYGYSIDPFIGHGVGTIFHSEPIIWHTYDYEPGFMVAGQTFTIGKPLPWPSSSR</sequence>
<evidence type="ECO:0000313" key="3">
    <source>
        <dbReference type="Proteomes" id="UP000015105"/>
    </source>
</evidence>
<dbReference type="SUPFAM" id="SSF55920">
    <property type="entry name" value="Creatinase/aminopeptidase"/>
    <property type="match status" value="1"/>
</dbReference>
<dbReference type="PANTHER" id="PTHR43330:SF6">
    <property type="entry name" value="METHIONINE AMINOPEPTIDASE"/>
    <property type="match status" value="1"/>
</dbReference>
<feature type="chain" id="PRO_5019143836" evidence="1">
    <location>
        <begin position="17"/>
        <end position="78"/>
    </location>
</feature>
<dbReference type="Gramene" id="AET6Gv20563600.18">
    <property type="protein sequence ID" value="AET6Gv20563600.18"/>
    <property type="gene ID" value="AET6Gv20563600"/>
</dbReference>
<evidence type="ECO:0000256" key="1">
    <source>
        <dbReference type="SAM" id="SignalP"/>
    </source>
</evidence>
<dbReference type="EnsemblPlants" id="AET6Gv20563600.18">
    <property type="protein sequence ID" value="AET6Gv20563600.18"/>
    <property type="gene ID" value="AET6Gv20563600"/>
</dbReference>
<accession>A0A453P0R1</accession>
<dbReference type="Gene3D" id="3.90.230.10">
    <property type="entry name" value="Creatinase/methionine aminopeptidase superfamily"/>
    <property type="match status" value="1"/>
</dbReference>
<reference evidence="3" key="2">
    <citation type="journal article" date="2017" name="Nat. Plants">
        <title>The Aegilops tauschii genome reveals multiple impacts of transposons.</title>
        <authorList>
            <person name="Zhao G."/>
            <person name="Zou C."/>
            <person name="Li K."/>
            <person name="Wang K."/>
            <person name="Li T."/>
            <person name="Gao L."/>
            <person name="Zhang X."/>
            <person name="Wang H."/>
            <person name="Yang Z."/>
            <person name="Liu X."/>
            <person name="Jiang W."/>
            <person name="Mao L."/>
            <person name="Kong X."/>
            <person name="Jiao Y."/>
            <person name="Jia J."/>
        </authorList>
    </citation>
    <scope>NUCLEOTIDE SEQUENCE [LARGE SCALE GENOMIC DNA]</scope>
    <source>
        <strain evidence="3">cv. AL8/78</strain>
    </source>
</reference>
<feature type="signal peptide" evidence="1">
    <location>
        <begin position="1"/>
        <end position="16"/>
    </location>
</feature>
<keyword evidence="1" id="KW-0732">Signal</keyword>
<proteinExistence type="predicted"/>
<reference evidence="3" key="1">
    <citation type="journal article" date="2014" name="Science">
        <title>Ancient hybridizations among the ancestral genomes of bread wheat.</title>
        <authorList>
            <consortium name="International Wheat Genome Sequencing Consortium,"/>
            <person name="Marcussen T."/>
            <person name="Sandve S.R."/>
            <person name="Heier L."/>
            <person name="Spannagl M."/>
            <person name="Pfeifer M."/>
            <person name="Jakobsen K.S."/>
            <person name="Wulff B.B."/>
            <person name="Steuernagel B."/>
            <person name="Mayer K.F."/>
            <person name="Olsen O.A."/>
        </authorList>
    </citation>
    <scope>NUCLEOTIDE SEQUENCE [LARGE SCALE GENOMIC DNA]</scope>
    <source>
        <strain evidence="3">cv. AL8/78</strain>
    </source>
</reference>
<dbReference type="InterPro" id="IPR036005">
    <property type="entry name" value="Creatinase/aminopeptidase-like"/>
</dbReference>
<keyword evidence="3" id="KW-1185">Reference proteome</keyword>
<reference evidence="2" key="4">
    <citation type="submission" date="2019-03" db="UniProtKB">
        <authorList>
            <consortium name="EnsemblPlants"/>
        </authorList>
    </citation>
    <scope>IDENTIFICATION</scope>
</reference>
<reference evidence="2" key="3">
    <citation type="journal article" date="2017" name="Nature">
        <title>Genome sequence of the progenitor of the wheat D genome Aegilops tauschii.</title>
        <authorList>
            <person name="Luo M.C."/>
            <person name="Gu Y.Q."/>
            <person name="Puiu D."/>
            <person name="Wang H."/>
            <person name="Twardziok S.O."/>
            <person name="Deal K.R."/>
            <person name="Huo N."/>
            <person name="Zhu T."/>
            <person name="Wang L."/>
            <person name="Wang Y."/>
            <person name="McGuire P.E."/>
            <person name="Liu S."/>
            <person name="Long H."/>
            <person name="Ramasamy R.K."/>
            <person name="Rodriguez J.C."/>
            <person name="Van S.L."/>
            <person name="Yuan L."/>
            <person name="Wang Z."/>
            <person name="Xia Z."/>
            <person name="Xiao L."/>
            <person name="Anderson O.D."/>
            <person name="Ouyang S."/>
            <person name="Liang Y."/>
            <person name="Zimin A.V."/>
            <person name="Pertea G."/>
            <person name="Qi P."/>
            <person name="Bennetzen J.L."/>
            <person name="Dai X."/>
            <person name="Dawson M.W."/>
            <person name="Muller H.G."/>
            <person name="Kugler K."/>
            <person name="Rivarola-Duarte L."/>
            <person name="Spannagl M."/>
            <person name="Mayer K.F.X."/>
            <person name="Lu F.H."/>
            <person name="Bevan M.W."/>
            <person name="Leroy P."/>
            <person name="Li P."/>
            <person name="You F.M."/>
            <person name="Sun Q."/>
            <person name="Liu Z."/>
            <person name="Lyons E."/>
            <person name="Wicker T."/>
            <person name="Salzberg S.L."/>
            <person name="Devos K.M."/>
            <person name="Dvorak J."/>
        </authorList>
    </citation>
    <scope>NUCLEOTIDE SEQUENCE [LARGE SCALE GENOMIC DNA]</scope>
    <source>
        <strain evidence="2">cv. AL8/78</strain>
    </source>
</reference>
<name>A0A453P0R1_AEGTS</name>
<dbReference type="AlphaFoldDB" id="A0A453P0R1"/>
<dbReference type="GO" id="GO:0070006">
    <property type="term" value="F:metalloaminopeptidase activity"/>
    <property type="evidence" value="ECO:0007669"/>
    <property type="project" value="TreeGrafter"/>
</dbReference>
<dbReference type="PANTHER" id="PTHR43330">
    <property type="entry name" value="METHIONINE AMINOPEPTIDASE"/>
    <property type="match status" value="1"/>
</dbReference>
<protein>
    <submittedName>
        <fullName evidence="2">Uncharacterized protein</fullName>
    </submittedName>
</protein>
<reference evidence="2" key="5">
    <citation type="journal article" date="2021" name="G3 (Bethesda)">
        <title>Aegilops tauschii genome assembly Aet v5.0 features greater sequence contiguity and improved annotation.</title>
        <authorList>
            <person name="Wang L."/>
            <person name="Zhu T."/>
            <person name="Rodriguez J.C."/>
            <person name="Deal K.R."/>
            <person name="Dubcovsky J."/>
            <person name="McGuire P.E."/>
            <person name="Lux T."/>
            <person name="Spannagl M."/>
            <person name="Mayer K.F.X."/>
            <person name="Baldrich P."/>
            <person name="Meyers B.C."/>
            <person name="Huo N."/>
            <person name="Gu Y.Q."/>
            <person name="Zhou H."/>
            <person name="Devos K.M."/>
            <person name="Bennetzen J.L."/>
            <person name="Unver T."/>
            <person name="Budak H."/>
            <person name="Gulick P.J."/>
            <person name="Galiba G."/>
            <person name="Kalapos B."/>
            <person name="Nelson D.R."/>
            <person name="Li P."/>
            <person name="You F.M."/>
            <person name="Luo M.C."/>
            <person name="Dvorak J."/>
        </authorList>
    </citation>
    <scope>NUCLEOTIDE SEQUENCE [LARGE SCALE GENOMIC DNA]</scope>
    <source>
        <strain evidence="2">cv. AL8/78</strain>
    </source>
</reference>
<dbReference type="Proteomes" id="UP000015105">
    <property type="component" value="Chromosome 6D"/>
</dbReference>
<organism evidence="2 3">
    <name type="scientific">Aegilops tauschii subsp. strangulata</name>
    <name type="common">Goatgrass</name>
    <dbReference type="NCBI Taxonomy" id="200361"/>
    <lineage>
        <taxon>Eukaryota</taxon>
        <taxon>Viridiplantae</taxon>
        <taxon>Streptophyta</taxon>
        <taxon>Embryophyta</taxon>
        <taxon>Tracheophyta</taxon>
        <taxon>Spermatophyta</taxon>
        <taxon>Magnoliopsida</taxon>
        <taxon>Liliopsida</taxon>
        <taxon>Poales</taxon>
        <taxon>Poaceae</taxon>
        <taxon>BOP clade</taxon>
        <taxon>Pooideae</taxon>
        <taxon>Triticodae</taxon>
        <taxon>Triticeae</taxon>
        <taxon>Triticinae</taxon>
        <taxon>Aegilops</taxon>
    </lineage>
</organism>
<dbReference type="GO" id="GO:0009507">
    <property type="term" value="C:chloroplast"/>
    <property type="evidence" value="ECO:0007669"/>
    <property type="project" value="TreeGrafter"/>
</dbReference>